<dbReference type="OrthoDB" id="676306at2"/>
<feature type="compositionally biased region" description="Basic and acidic residues" evidence="1">
    <location>
        <begin position="108"/>
        <end position="125"/>
    </location>
</feature>
<feature type="transmembrane region" description="Helical" evidence="2">
    <location>
        <begin position="12"/>
        <end position="30"/>
    </location>
</feature>
<dbReference type="RefSeq" id="WP_155093160.1">
    <property type="nucleotide sequence ID" value="NZ_CP102754.1"/>
</dbReference>
<evidence type="ECO:0000313" key="3">
    <source>
        <dbReference type="EMBL" id="MTG99159.1"/>
    </source>
</evidence>
<evidence type="ECO:0000256" key="2">
    <source>
        <dbReference type="SAM" id="Phobius"/>
    </source>
</evidence>
<gene>
    <name evidence="3" type="ORF">GJV76_13660</name>
</gene>
<keyword evidence="2" id="KW-1133">Transmembrane helix</keyword>
<dbReference type="Gene3D" id="3.30.1150.10">
    <property type="match status" value="1"/>
</dbReference>
<dbReference type="AlphaFoldDB" id="A0A6I3LHW1"/>
<feature type="region of interest" description="Disordered" evidence="1">
    <location>
        <begin position="108"/>
        <end position="163"/>
    </location>
</feature>
<reference evidence="3 4" key="1">
    <citation type="submission" date="2019-11" db="EMBL/GenBank/DDBJ databases">
        <title>Genome of Strain BIT-d1.</title>
        <authorList>
            <person name="Yang Y."/>
        </authorList>
    </citation>
    <scope>NUCLEOTIDE SEQUENCE [LARGE SCALE GENOMIC DNA]</scope>
    <source>
        <strain evidence="3 4">BIT-d1</strain>
    </source>
</reference>
<dbReference type="Proteomes" id="UP000438760">
    <property type="component" value="Unassembled WGS sequence"/>
</dbReference>
<feature type="compositionally biased region" description="Polar residues" evidence="1">
    <location>
        <begin position="150"/>
        <end position="160"/>
    </location>
</feature>
<proteinExistence type="predicted"/>
<protein>
    <submittedName>
        <fullName evidence="3">Energy transducer TonB</fullName>
    </submittedName>
</protein>
<evidence type="ECO:0000313" key="4">
    <source>
        <dbReference type="Proteomes" id="UP000438760"/>
    </source>
</evidence>
<keyword evidence="2" id="KW-0472">Membrane</keyword>
<keyword evidence="2" id="KW-0812">Transmembrane</keyword>
<accession>A0A6I3LHW1</accession>
<dbReference type="SUPFAM" id="SSF74653">
    <property type="entry name" value="TolA/TonB C-terminal domain"/>
    <property type="match status" value="1"/>
</dbReference>
<comment type="caution">
    <text evidence="3">The sequence shown here is derived from an EMBL/GenBank/DDBJ whole genome shotgun (WGS) entry which is preliminary data.</text>
</comment>
<sequence>MKILQTESEKKAFAITSTVFVLLLLLFFFYKITKPTPEPYLLGGEIAINFGNSDKGRGNEQPKEVIEMQPEVTPVEVTEVEVSEPIVVQNTVETPIVKKVDETPVKEVKKEVKPEKVQEPKKEQKPSQTTTDALASLINGPKTSGEKSEGNGTTDQSGAQGSLDGDIYANSFYGSGKGQGSGGGTSWGLNGRSLASKGQVVPDCNEVGTVVVEIRVDKTGNVVAAKYAQGTTNSAKCLTDAAIATAKTFRWKPDDKAPNIQVGFIVINFRVGS</sequence>
<evidence type="ECO:0000256" key="1">
    <source>
        <dbReference type="SAM" id="MobiDB-lite"/>
    </source>
</evidence>
<name>A0A6I3LHW1_9FLAO</name>
<keyword evidence="4" id="KW-1185">Reference proteome</keyword>
<dbReference type="EMBL" id="WMJX01000047">
    <property type="protein sequence ID" value="MTG99159.1"/>
    <property type="molecule type" value="Genomic_DNA"/>
</dbReference>
<organism evidence="3 4">
    <name type="scientific">Myroides albus</name>
    <dbReference type="NCBI Taxonomy" id="2562892"/>
    <lineage>
        <taxon>Bacteria</taxon>
        <taxon>Pseudomonadati</taxon>
        <taxon>Bacteroidota</taxon>
        <taxon>Flavobacteriia</taxon>
        <taxon>Flavobacteriales</taxon>
        <taxon>Flavobacteriaceae</taxon>
        <taxon>Myroides</taxon>
    </lineage>
</organism>